<gene>
    <name evidence="1" type="ORF">E5676_scaffold1212G00380</name>
</gene>
<proteinExistence type="predicted"/>
<dbReference type="Proteomes" id="UP000321947">
    <property type="component" value="Unassembled WGS sequence"/>
</dbReference>
<reference evidence="1 2" key="1">
    <citation type="submission" date="2019-08" db="EMBL/GenBank/DDBJ databases">
        <title>Draft genome sequences of two oriental melons (Cucumis melo L. var makuwa).</title>
        <authorList>
            <person name="Kwon S.-Y."/>
        </authorList>
    </citation>
    <scope>NUCLEOTIDE SEQUENCE [LARGE SCALE GENOMIC DNA]</scope>
    <source>
        <strain evidence="2">cv. Chang Bougi</strain>
        <tissue evidence="1">Leaf</tissue>
    </source>
</reference>
<dbReference type="AlphaFoldDB" id="A0A5D3DZT3"/>
<comment type="caution">
    <text evidence="1">The sequence shown here is derived from an EMBL/GenBank/DDBJ whole genome shotgun (WGS) entry which is preliminary data.</text>
</comment>
<evidence type="ECO:0000313" key="1">
    <source>
        <dbReference type="EMBL" id="TYK29273.1"/>
    </source>
</evidence>
<sequence>MVMKTINVVVNDHEHTYKRTDDDDDDKLAPKVTMVPKATIADIPIADTSINNFEDGSKSTPKEVTIEETELIPSSHVRKNHPSSYIIGDPSAGVTTRKKDKVDFTKMIVDLCYTSSIEPTYVNGALKDKFWINAIQEKLLQFK</sequence>
<dbReference type="EMBL" id="SSTD01001747">
    <property type="protein sequence ID" value="TYK29273.1"/>
    <property type="molecule type" value="Genomic_DNA"/>
</dbReference>
<protein>
    <submittedName>
        <fullName evidence="1">Putative mitochondrial protein</fullName>
    </submittedName>
</protein>
<accession>A0A5D3DZT3</accession>
<evidence type="ECO:0000313" key="2">
    <source>
        <dbReference type="Proteomes" id="UP000321947"/>
    </source>
</evidence>
<organism evidence="1 2">
    <name type="scientific">Cucumis melo var. makuwa</name>
    <name type="common">Oriental melon</name>
    <dbReference type="NCBI Taxonomy" id="1194695"/>
    <lineage>
        <taxon>Eukaryota</taxon>
        <taxon>Viridiplantae</taxon>
        <taxon>Streptophyta</taxon>
        <taxon>Embryophyta</taxon>
        <taxon>Tracheophyta</taxon>
        <taxon>Spermatophyta</taxon>
        <taxon>Magnoliopsida</taxon>
        <taxon>eudicotyledons</taxon>
        <taxon>Gunneridae</taxon>
        <taxon>Pentapetalae</taxon>
        <taxon>rosids</taxon>
        <taxon>fabids</taxon>
        <taxon>Cucurbitales</taxon>
        <taxon>Cucurbitaceae</taxon>
        <taxon>Benincaseae</taxon>
        <taxon>Cucumis</taxon>
    </lineage>
</organism>
<name>A0A5D3DZT3_CUCMM</name>